<feature type="domain" description="Rhodopsin" evidence="8">
    <location>
        <begin position="36"/>
        <end position="277"/>
    </location>
</feature>
<evidence type="ECO:0000313" key="9">
    <source>
        <dbReference type="EMBL" id="KAK3934313.1"/>
    </source>
</evidence>
<dbReference type="PANTHER" id="PTHR33048:SF47">
    <property type="entry name" value="INTEGRAL MEMBRANE PROTEIN-RELATED"/>
    <property type="match status" value="1"/>
</dbReference>
<evidence type="ECO:0000256" key="3">
    <source>
        <dbReference type="ARBA" id="ARBA00022989"/>
    </source>
</evidence>
<evidence type="ECO:0000256" key="4">
    <source>
        <dbReference type="ARBA" id="ARBA00023136"/>
    </source>
</evidence>
<dbReference type="PANTHER" id="PTHR33048">
    <property type="entry name" value="PTH11-LIKE INTEGRAL MEMBRANE PROTEIN (AFU_ORTHOLOGUE AFUA_5G11245)"/>
    <property type="match status" value="1"/>
</dbReference>
<feature type="compositionally biased region" description="Polar residues" evidence="6">
    <location>
        <begin position="296"/>
        <end position="306"/>
    </location>
</feature>
<feature type="region of interest" description="Disordered" evidence="6">
    <location>
        <begin position="296"/>
        <end position="345"/>
    </location>
</feature>
<name>A0AAN6MXZ8_9PEZI</name>
<feature type="transmembrane region" description="Helical" evidence="7">
    <location>
        <begin position="20"/>
        <end position="40"/>
    </location>
</feature>
<protein>
    <recommendedName>
        <fullName evidence="8">Rhodopsin domain-containing protein</fullName>
    </recommendedName>
</protein>
<dbReference type="Proteomes" id="UP001303473">
    <property type="component" value="Unassembled WGS sequence"/>
</dbReference>
<comment type="caution">
    <text evidence="9">The sequence shown here is derived from an EMBL/GenBank/DDBJ whole genome shotgun (WGS) entry which is preliminary data.</text>
</comment>
<evidence type="ECO:0000256" key="5">
    <source>
        <dbReference type="ARBA" id="ARBA00038359"/>
    </source>
</evidence>
<comment type="similarity">
    <text evidence="5">Belongs to the SAT4 family.</text>
</comment>
<sequence length="394" mass="43328">MASQNVDFQDTPDYLGYRETYLNGFLIAFSTVFFALRIYVRAFMTKTLGWDDAIAGVAYAILVAQSGMDIHAVTLGSGAHINLIPEALLFKFFESLVIQTLLYFWGVAFMRFSIMAFLPRLTQEKAVNWIIYGVAGVVGVQTVVCFVYRLTECSPVGDNFKPPIVPGLNCKGLKADQSMMIGHAVVGIIVDVALLALPIWVIYTKMIFSRKTIQVLLVLSVGVFVIATGIVRLVLIVTLDFTQDPTYKMATVGIWTDLEGHVGLWCGCFPALQPILRLVSYKLGLRSNLLSTSKNNYYPGKSGQTGEHQRSQGGGRSRKNTVNSHGYIRNGSGVDTKGEDNDNDSQTAIVAGKDVEMYVLETGRSIQKTTEVKVHSDPVGAGEKIRSKKSWVDV</sequence>
<dbReference type="InterPro" id="IPR052337">
    <property type="entry name" value="SAT4-like"/>
</dbReference>
<feature type="transmembrane region" description="Helical" evidence="7">
    <location>
        <begin position="215"/>
        <end position="239"/>
    </location>
</feature>
<feature type="transmembrane region" description="Helical" evidence="7">
    <location>
        <begin position="181"/>
        <end position="203"/>
    </location>
</feature>
<keyword evidence="4 7" id="KW-0472">Membrane</keyword>
<evidence type="ECO:0000256" key="1">
    <source>
        <dbReference type="ARBA" id="ARBA00004141"/>
    </source>
</evidence>
<evidence type="ECO:0000256" key="7">
    <source>
        <dbReference type="SAM" id="Phobius"/>
    </source>
</evidence>
<evidence type="ECO:0000313" key="10">
    <source>
        <dbReference type="Proteomes" id="UP001303473"/>
    </source>
</evidence>
<feature type="transmembrane region" description="Helical" evidence="7">
    <location>
        <begin position="130"/>
        <end position="150"/>
    </location>
</feature>
<dbReference type="AlphaFoldDB" id="A0AAN6MXZ8"/>
<evidence type="ECO:0000256" key="2">
    <source>
        <dbReference type="ARBA" id="ARBA00022692"/>
    </source>
</evidence>
<dbReference type="Pfam" id="PF20684">
    <property type="entry name" value="Fung_rhodopsin"/>
    <property type="match status" value="1"/>
</dbReference>
<keyword evidence="10" id="KW-1185">Reference proteome</keyword>
<organism evidence="9 10">
    <name type="scientific">Diplogelasinospora grovesii</name>
    <dbReference type="NCBI Taxonomy" id="303347"/>
    <lineage>
        <taxon>Eukaryota</taxon>
        <taxon>Fungi</taxon>
        <taxon>Dikarya</taxon>
        <taxon>Ascomycota</taxon>
        <taxon>Pezizomycotina</taxon>
        <taxon>Sordariomycetes</taxon>
        <taxon>Sordariomycetidae</taxon>
        <taxon>Sordariales</taxon>
        <taxon>Diplogelasinosporaceae</taxon>
        <taxon>Diplogelasinospora</taxon>
    </lineage>
</organism>
<feature type="transmembrane region" description="Helical" evidence="7">
    <location>
        <begin position="52"/>
        <end position="76"/>
    </location>
</feature>
<proteinExistence type="inferred from homology"/>
<dbReference type="GO" id="GO:0016020">
    <property type="term" value="C:membrane"/>
    <property type="evidence" value="ECO:0007669"/>
    <property type="project" value="UniProtKB-SubCell"/>
</dbReference>
<evidence type="ECO:0000259" key="8">
    <source>
        <dbReference type="Pfam" id="PF20684"/>
    </source>
</evidence>
<feature type="transmembrane region" description="Helical" evidence="7">
    <location>
        <begin position="96"/>
        <end position="118"/>
    </location>
</feature>
<keyword evidence="2 7" id="KW-0812">Transmembrane</keyword>
<keyword evidence="3 7" id="KW-1133">Transmembrane helix</keyword>
<accession>A0AAN6MXZ8</accession>
<reference evidence="10" key="1">
    <citation type="journal article" date="2023" name="Mol. Phylogenet. Evol.">
        <title>Genome-scale phylogeny and comparative genomics of the fungal order Sordariales.</title>
        <authorList>
            <person name="Hensen N."/>
            <person name="Bonometti L."/>
            <person name="Westerberg I."/>
            <person name="Brannstrom I.O."/>
            <person name="Guillou S."/>
            <person name="Cros-Aarteil S."/>
            <person name="Calhoun S."/>
            <person name="Haridas S."/>
            <person name="Kuo A."/>
            <person name="Mondo S."/>
            <person name="Pangilinan J."/>
            <person name="Riley R."/>
            <person name="LaButti K."/>
            <person name="Andreopoulos B."/>
            <person name="Lipzen A."/>
            <person name="Chen C."/>
            <person name="Yan M."/>
            <person name="Daum C."/>
            <person name="Ng V."/>
            <person name="Clum A."/>
            <person name="Steindorff A."/>
            <person name="Ohm R.A."/>
            <person name="Martin F."/>
            <person name="Silar P."/>
            <person name="Natvig D.O."/>
            <person name="Lalanne C."/>
            <person name="Gautier V."/>
            <person name="Ament-Velasquez S.L."/>
            <person name="Kruys A."/>
            <person name="Hutchinson M.I."/>
            <person name="Powell A.J."/>
            <person name="Barry K."/>
            <person name="Miller A.N."/>
            <person name="Grigoriev I.V."/>
            <person name="Debuchy R."/>
            <person name="Gladieux P."/>
            <person name="Hiltunen Thoren M."/>
            <person name="Johannesson H."/>
        </authorList>
    </citation>
    <scope>NUCLEOTIDE SEQUENCE [LARGE SCALE GENOMIC DNA]</scope>
    <source>
        <strain evidence="10">CBS 340.73</strain>
    </source>
</reference>
<comment type="subcellular location">
    <subcellularLocation>
        <location evidence="1">Membrane</location>
        <topology evidence="1">Multi-pass membrane protein</topology>
    </subcellularLocation>
</comment>
<evidence type="ECO:0000256" key="6">
    <source>
        <dbReference type="SAM" id="MobiDB-lite"/>
    </source>
</evidence>
<dbReference type="EMBL" id="MU854004">
    <property type="protein sequence ID" value="KAK3934313.1"/>
    <property type="molecule type" value="Genomic_DNA"/>
</dbReference>
<dbReference type="InterPro" id="IPR049326">
    <property type="entry name" value="Rhodopsin_dom_fungi"/>
</dbReference>
<gene>
    <name evidence="9" type="ORF">QBC46DRAFT_300024</name>
</gene>